<evidence type="ECO:0000313" key="1">
    <source>
        <dbReference type="EMBL" id="NER29937.1"/>
    </source>
</evidence>
<protein>
    <submittedName>
        <fullName evidence="1">Peroxiredoxin</fullName>
    </submittedName>
</protein>
<dbReference type="SUPFAM" id="SSF52833">
    <property type="entry name" value="Thioredoxin-like"/>
    <property type="match status" value="1"/>
</dbReference>
<reference evidence="1" key="1">
    <citation type="submission" date="2019-11" db="EMBL/GenBank/DDBJ databases">
        <title>Genomic insights into an expanded diversity of filamentous marine cyanobacteria reveals the extraordinary biosynthetic potential of Moorea and Okeania.</title>
        <authorList>
            <person name="Ferreira Leao T."/>
            <person name="Wang M."/>
            <person name="Moss N."/>
            <person name="Da Silva R."/>
            <person name="Sanders J."/>
            <person name="Nurk S."/>
            <person name="Gurevich A."/>
            <person name="Humphrey G."/>
            <person name="Reher R."/>
            <person name="Zhu Q."/>
            <person name="Belda-Ferre P."/>
            <person name="Glukhov E."/>
            <person name="Rex R."/>
            <person name="Dorrestein P.C."/>
            <person name="Knight R."/>
            <person name="Pevzner P."/>
            <person name="Gerwick W.H."/>
            <person name="Gerwick L."/>
        </authorList>
    </citation>
    <scope>NUCLEOTIDE SEQUENCE</scope>
    <source>
        <strain evidence="1">SIO1C4</strain>
    </source>
</reference>
<proteinExistence type="predicted"/>
<dbReference type="Gene3D" id="3.40.30.10">
    <property type="entry name" value="Glutaredoxin"/>
    <property type="match status" value="1"/>
</dbReference>
<name>A0A6B3NEC1_9CYAN</name>
<comment type="caution">
    <text evidence="1">The sequence shown here is derived from an EMBL/GenBank/DDBJ whole genome shotgun (WGS) entry which is preliminary data.</text>
</comment>
<dbReference type="InterPro" id="IPR036249">
    <property type="entry name" value="Thioredoxin-like_sf"/>
</dbReference>
<dbReference type="EMBL" id="JAAHFQ010000455">
    <property type="protein sequence ID" value="NER29937.1"/>
    <property type="molecule type" value="Genomic_DNA"/>
</dbReference>
<dbReference type="AlphaFoldDB" id="A0A6B3NEC1"/>
<gene>
    <name evidence="1" type="ORF">F6J89_20535</name>
</gene>
<sequence length="50" mass="5335">DGTITKAYDADGGGYAKRITYIINGEGKISYVDEKVNTATHAQDILAKMG</sequence>
<accession>A0A6B3NEC1</accession>
<organism evidence="1">
    <name type="scientific">Symploca sp. SIO1C4</name>
    <dbReference type="NCBI Taxonomy" id="2607765"/>
    <lineage>
        <taxon>Bacteria</taxon>
        <taxon>Bacillati</taxon>
        <taxon>Cyanobacteriota</taxon>
        <taxon>Cyanophyceae</taxon>
        <taxon>Coleofasciculales</taxon>
        <taxon>Coleofasciculaceae</taxon>
        <taxon>Symploca</taxon>
    </lineage>
</organism>
<feature type="non-terminal residue" evidence="1">
    <location>
        <position position="1"/>
    </location>
</feature>